<keyword evidence="2" id="KW-1003">Cell membrane</keyword>
<feature type="transmembrane region" description="Helical" evidence="6">
    <location>
        <begin position="283"/>
        <end position="308"/>
    </location>
</feature>
<dbReference type="Gene3D" id="1.20.58.220">
    <property type="entry name" value="Phosphate transport system protein phou homolog 2, domain 2"/>
    <property type="match status" value="1"/>
</dbReference>
<keyword evidence="4 6" id="KW-1133">Transmembrane helix</keyword>
<evidence type="ECO:0000256" key="2">
    <source>
        <dbReference type="ARBA" id="ARBA00022475"/>
    </source>
</evidence>
<dbReference type="GO" id="GO:0005886">
    <property type="term" value="C:plasma membrane"/>
    <property type="evidence" value="ECO:0007669"/>
    <property type="project" value="UniProtKB-SubCell"/>
</dbReference>
<evidence type="ECO:0000256" key="6">
    <source>
        <dbReference type="SAM" id="Phobius"/>
    </source>
</evidence>
<dbReference type="Proteomes" id="UP000301475">
    <property type="component" value="Chromosome"/>
</dbReference>
<dbReference type="SUPFAM" id="SSF109755">
    <property type="entry name" value="PhoU-like"/>
    <property type="match status" value="1"/>
</dbReference>
<accession>A0A4P8XWE9</accession>
<evidence type="ECO:0000313" key="9">
    <source>
        <dbReference type="Proteomes" id="UP000301475"/>
    </source>
</evidence>
<evidence type="ECO:0000256" key="1">
    <source>
        <dbReference type="ARBA" id="ARBA00004651"/>
    </source>
</evidence>
<feature type="domain" description="PhoU" evidence="7">
    <location>
        <begin position="458"/>
        <end position="540"/>
    </location>
</feature>
<keyword evidence="3 6" id="KW-0812">Transmembrane</keyword>
<feature type="transmembrane region" description="Helical" evidence="6">
    <location>
        <begin position="116"/>
        <end position="136"/>
    </location>
</feature>
<organism evidence="8 9">
    <name type="scientific">Ruminococcus bovis</name>
    <dbReference type="NCBI Taxonomy" id="2564099"/>
    <lineage>
        <taxon>Bacteria</taxon>
        <taxon>Bacillati</taxon>
        <taxon>Bacillota</taxon>
        <taxon>Clostridia</taxon>
        <taxon>Eubacteriales</taxon>
        <taxon>Oscillospiraceae</taxon>
        <taxon>Ruminococcus</taxon>
    </lineage>
</organism>
<feature type="transmembrane region" description="Helical" evidence="6">
    <location>
        <begin position="219"/>
        <end position="240"/>
    </location>
</feature>
<feature type="transmembrane region" description="Helical" evidence="6">
    <location>
        <begin position="6"/>
        <end position="28"/>
    </location>
</feature>
<feature type="transmembrane region" description="Helical" evidence="6">
    <location>
        <begin position="80"/>
        <end position="104"/>
    </location>
</feature>
<dbReference type="InterPro" id="IPR026022">
    <property type="entry name" value="PhoU_dom"/>
</dbReference>
<protein>
    <submittedName>
        <fullName evidence="8">Na/Pi cotransporter family protein</fullName>
    </submittedName>
</protein>
<dbReference type="AlphaFoldDB" id="A0A4P8XWE9"/>
<dbReference type="RefSeq" id="WP_138156385.1">
    <property type="nucleotide sequence ID" value="NZ_CP039381.1"/>
</dbReference>
<dbReference type="InterPro" id="IPR004633">
    <property type="entry name" value="NaPi_cotrn-rel/YqeW-like"/>
</dbReference>
<feature type="transmembrane region" description="Helical" evidence="6">
    <location>
        <begin position="49"/>
        <end position="74"/>
    </location>
</feature>
<dbReference type="EMBL" id="CP039381">
    <property type="protein sequence ID" value="QCT06300.1"/>
    <property type="molecule type" value="Genomic_DNA"/>
</dbReference>
<evidence type="ECO:0000313" key="8">
    <source>
        <dbReference type="EMBL" id="QCT06300.1"/>
    </source>
</evidence>
<feature type="transmembrane region" description="Helical" evidence="6">
    <location>
        <begin position="179"/>
        <end position="199"/>
    </location>
</feature>
<feature type="transmembrane region" description="Helical" evidence="6">
    <location>
        <begin position="252"/>
        <end position="271"/>
    </location>
</feature>
<evidence type="ECO:0000256" key="3">
    <source>
        <dbReference type="ARBA" id="ARBA00022692"/>
    </source>
</evidence>
<dbReference type="OrthoDB" id="9763003at2"/>
<dbReference type="InterPro" id="IPR003841">
    <property type="entry name" value="Na/Pi_transpt"/>
</dbReference>
<dbReference type="PANTHER" id="PTHR10010">
    <property type="entry name" value="SOLUTE CARRIER FAMILY 34 SODIUM PHOSPHATE , MEMBER 2-RELATED"/>
    <property type="match status" value="1"/>
</dbReference>
<dbReference type="NCBIfam" id="NF037997">
    <property type="entry name" value="Na_Pi_symport"/>
    <property type="match status" value="1"/>
</dbReference>
<evidence type="ECO:0000256" key="5">
    <source>
        <dbReference type="ARBA" id="ARBA00023136"/>
    </source>
</evidence>
<proteinExistence type="predicted"/>
<dbReference type="GO" id="GO:0005436">
    <property type="term" value="F:sodium:phosphate symporter activity"/>
    <property type="evidence" value="ECO:0007669"/>
    <property type="project" value="InterPro"/>
</dbReference>
<gene>
    <name evidence="8" type="ORF">E5Z56_02545</name>
</gene>
<dbReference type="KEGG" id="ruj:E5Z56_02545"/>
<keyword evidence="5 6" id="KW-0472">Membrane</keyword>
<dbReference type="Pfam" id="PF01895">
    <property type="entry name" value="PhoU"/>
    <property type="match status" value="2"/>
</dbReference>
<dbReference type="GO" id="GO:0044341">
    <property type="term" value="P:sodium-dependent phosphate transport"/>
    <property type="evidence" value="ECO:0007669"/>
    <property type="project" value="InterPro"/>
</dbReference>
<comment type="subcellular location">
    <subcellularLocation>
        <location evidence="1">Cell membrane</location>
        <topology evidence="1">Multi-pass membrane protein</topology>
    </subcellularLocation>
</comment>
<reference evidence="8 9" key="1">
    <citation type="submission" date="2019-04" db="EMBL/GenBank/DDBJ databases">
        <authorList>
            <person name="Embree M."/>
            <person name="Gaffney J.R."/>
        </authorList>
    </citation>
    <scope>NUCLEOTIDE SEQUENCE [LARGE SCALE GENOMIC DNA]</scope>
    <source>
        <strain evidence="8 9">JE7A12</strain>
    </source>
</reference>
<name>A0A4P8XWE9_9FIRM</name>
<dbReference type="PANTHER" id="PTHR10010:SF46">
    <property type="entry name" value="SODIUM-DEPENDENT PHOSPHATE TRANSPORT PROTEIN 2B"/>
    <property type="match status" value="1"/>
</dbReference>
<dbReference type="Pfam" id="PF02690">
    <property type="entry name" value="Na_Pi_cotrans"/>
    <property type="match status" value="2"/>
</dbReference>
<evidence type="ECO:0000256" key="4">
    <source>
        <dbReference type="ARBA" id="ARBA00022989"/>
    </source>
</evidence>
<sequence>MGILNILNLVGGLALFLFGMQFMGDALEKRAGGKLESILARMTSNKWKGLLLGLAVTAVIQSSSATTVMVVGFVNSGIMVLRQAISVIMGANIGTTVTSWILSLTGIQSDNIFVSLLKPSSFTPILALIGIILYMFLKSNKSKDVGQILLGFAVLMFGMESMSDAVAPLKDVPEFQDILLMFTNPVLGVLAGAILTAVIQSSSASVGILQALSSTGQITFGSAIPIIMGQNIGTCVTALISSIGANKGAKRAAVVHLCFNIGGTIIWLTVFEVLNMFIHFDFLANQIGVMGIAIVHSVFNVLCTLTFIPLTKQLEKLACIIVRDNHKEQKIQTLDTRLYATPAVAIENCSKVVIQMATEAFTSIKSAFSLILKYDQNIAEEIRNSEKKVDKLEDNIGNYLLGLSAQSLTDKDNLTVSKYLHLIGDLERISDHAVGLMSSAKEIDEKSLTFSDTAKKEIKQMYCAVEEILNYTLKTLTDDDLRSAAEIGPLEEVIDELKNQLQKNHIKRLQNKGCTIEMGFVLSDITTILERVSDHCNNIALCIIEANRESMGIHEQSKYLKKSNPLFQEKYEKYYDKYAIA</sequence>
<dbReference type="NCBIfam" id="TIGR00704">
    <property type="entry name" value="NaPi_cotrn_rel"/>
    <property type="match status" value="1"/>
</dbReference>
<feature type="domain" description="PhoU" evidence="7">
    <location>
        <begin position="354"/>
        <end position="434"/>
    </location>
</feature>
<dbReference type="InterPro" id="IPR038078">
    <property type="entry name" value="PhoU-like_sf"/>
</dbReference>
<keyword evidence="9" id="KW-1185">Reference proteome</keyword>
<evidence type="ECO:0000259" key="7">
    <source>
        <dbReference type="Pfam" id="PF01895"/>
    </source>
</evidence>